<dbReference type="Pfam" id="PF20978">
    <property type="entry name" value="Gta3"/>
    <property type="match status" value="1"/>
</dbReference>
<evidence type="ECO:0000313" key="3">
    <source>
        <dbReference type="EMBL" id="POS84110.1"/>
    </source>
</evidence>
<feature type="compositionally biased region" description="Basic and acidic residues" evidence="1">
    <location>
        <begin position="72"/>
        <end position="81"/>
    </location>
</feature>
<organism evidence="3 4">
    <name type="scientific">Erysiphe pulchra</name>
    <dbReference type="NCBI Taxonomy" id="225359"/>
    <lineage>
        <taxon>Eukaryota</taxon>
        <taxon>Fungi</taxon>
        <taxon>Dikarya</taxon>
        <taxon>Ascomycota</taxon>
        <taxon>Pezizomycotina</taxon>
        <taxon>Leotiomycetes</taxon>
        <taxon>Erysiphales</taxon>
        <taxon>Erysiphaceae</taxon>
        <taxon>Erysiphe</taxon>
    </lineage>
</organism>
<protein>
    <recommendedName>
        <fullName evidence="2">Glutamyl-tRNA amidotransferase complex subunit Gta3 domain-containing protein</fullName>
    </recommendedName>
</protein>
<sequence length="312" mass="35646">MAPLQYSRYVFWTSRSLLCYCSKRQIPRFNSRKTIARYSSTKASGFAISISQQQRNNSSNSIGKPDISGKSSESKEEEKKKQQQQQQQQAPNLVDLIDKYEDAILRDLEKSRPKKNATTTTTDEEDLIDRFLCKPPTWSTVSEYGCLQNEAGKEQHGKQKINDSLDSSRPVSISDEEIHRLLRLSALPPVNDAHQLQILREELEAQLAFVRKVQCVDTEGVEPLVCVRDETAEGVRNATITLDDLKTALSKEDQMGKCQRPRKRKTIIVNEETKWDVFANSENVIEMNGEKYFIVKQRKSAPSSEIKEQIET</sequence>
<accession>A0A2S4PQ01</accession>
<reference evidence="3 4" key="1">
    <citation type="submission" date="2017-10" db="EMBL/GenBank/DDBJ databases">
        <title>Development of genomic resources for the powdery mildew, Erysiphe pulchra.</title>
        <authorList>
            <person name="Wadl P.A."/>
            <person name="Mack B.M."/>
            <person name="Moore G."/>
            <person name="Beltz S.B."/>
        </authorList>
    </citation>
    <scope>NUCLEOTIDE SEQUENCE [LARGE SCALE GENOMIC DNA]</scope>
    <source>
        <strain evidence="3">Cflorida</strain>
    </source>
</reference>
<feature type="domain" description="Glutamyl-tRNA amidotransferase complex subunit Gta3" evidence="2">
    <location>
        <begin position="171"/>
        <end position="224"/>
    </location>
</feature>
<dbReference type="Proteomes" id="UP000237438">
    <property type="component" value="Unassembled WGS sequence"/>
</dbReference>
<keyword evidence="4" id="KW-1185">Reference proteome</keyword>
<comment type="caution">
    <text evidence="3">The sequence shown here is derived from an EMBL/GenBank/DDBJ whole genome shotgun (WGS) entry which is preliminary data.</text>
</comment>
<feature type="region of interest" description="Disordered" evidence="1">
    <location>
        <begin position="50"/>
        <end position="93"/>
    </location>
</feature>
<evidence type="ECO:0000259" key="2">
    <source>
        <dbReference type="Pfam" id="PF20978"/>
    </source>
</evidence>
<dbReference type="EMBL" id="PEDP01001172">
    <property type="protein sequence ID" value="POS84110.1"/>
    <property type="molecule type" value="Genomic_DNA"/>
</dbReference>
<proteinExistence type="predicted"/>
<evidence type="ECO:0000313" key="4">
    <source>
        <dbReference type="Proteomes" id="UP000237438"/>
    </source>
</evidence>
<dbReference type="OrthoDB" id="5522061at2759"/>
<feature type="compositionally biased region" description="Low complexity" evidence="1">
    <location>
        <begin position="50"/>
        <end position="62"/>
    </location>
</feature>
<gene>
    <name evidence="3" type="ORF">EPUL_004314</name>
</gene>
<dbReference type="InterPro" id="IPR049545">
    <property type="entry name" value="Gta3_dom"/>
</dbReference>
<evidence type="ECO:0000256" key="1">
    <source>
        <dbReference type="SAM" id="MobiDB-lite"/>
    </source>
</evidence>
<name>A0A2S4PQ01_9PEZI</name>
<dbReference type="AlphaFoldDB" id="A0A2S4PQ01"/>